<dbReference type="PANTHER" id="PTHR43228">
    <property type="entry name" value="TWO-COMPONENT RESPONSE REGULATOR"/>
    <property type="match status" value="1"/>
</dbReference>
<dbReference type="EMBL" id="BTGU01000008">
    <property type="protein sequence ID" value="GMN38446.1"/>
    <property type="molecule type" value="Genomic_DNA"/>
</dbReference>
<dbReference type="CDD" id="cd17546">
    <property type="entry name" value="REC_hyHK_CKI1_RcsC-like"/>
    <property type="match status" value="1"/>
</dbReference>
<feature type="region of interest" description="Disordered" evidence="2">
    <location>
        <begin position="20"/>
        <end position="49"/>
    </location>
</feature>
<protein>
    <recommendedName>
        <fullName evidence="3">Response regulatory domain-containing protein</fullName>
    </recommendedName>
</protein>
<feature type="domain" description="Response regulatory" evidence="3">
    <location>
        <begin position="60"/>
        <end position="175"/>
    </location>
</feature>
<keyword evidence="5" id="KW-1185">Reference proteome</keyword>
<dbReference type="PANTHER" id="PTHR43228:SF1">
    <property type="entry name" value="TWO-COMPONENT RESPONSE REGULATOR ARR22"/>
    <property type="match status" value="1"/>
</dbReference>
<evidence type="ECO:0000313" key="5">
    <source>
        <dbReference type="Proteomes" id="UP001187192"/>
    </source>
</evidence>
<dbReference type="InterPro" id="IPR011006">
    <property type="entry name" value="CheY-like_superfamily"/>
</dbReference>
<evidence type="ECO:0000256" key="1">
    <source>
        <dbReference type="PROSITE-ProRule" id="PRU00169"/>
    </source>
</evidence>
<dbReference type="AlphaFoldDB" id="A0AA88A735"/>
<keyword evidence="1" id="KW-0597">Phosphoprotein</keyword>
<dbReference type="SUPFAM" id="SSF52172">
    <property type="entry name" value="CheY-like"/>
    <property type="match status" value="1"/>
</dbReference>
<dbReference type="SMART" id="SM00448">
    <property type="entry name" value="REC"/>
    <property type="match status" value="1"/>
</dbReference>
<dbReference type="GO" id="GO:0000160">
    <property type="term" value="P:phosphorelay signal transduction system"/>
    <property type="evidence" value="ECO:0007669"/>
    <property type="project" value="InterPro"/>
</dbReference>
<dbReference type="Gene3D" id="3.40.50.2300">
    <property type="match status" value="1"/>
</dbReference>
<proteinExistence type="predicted"/>
<sequence length="182" mass="19629">MVLGEKAVTDMIKGKDIATSGSTTIADPADEPAKDNSSTAVQAEEISKSTIDRDGPKKLSVLIVDDCPFNRLLHNFLVTEMGLESHLAENGRIAVDLHHFGASFDLILMDMEMPVMNGVQATKQLRAMGVDTMIVGVTANDHGPQRQAFVEAGLNDCLTKPLSDENIAVLVQLIKGNNERSK</sequence>
<name>A0AA88A735_FICCA</name>
<feature type="modified residue" description="4-aspartylphosphate" evidence="1">
    <location>
        <position position="110"/>
    </location>
</feature>
<dbReference type="Proteomes" id="UP001187192">
    <property type="component" value="Unassembled WGS sequence"/>
</dbReference>
<gene>
    <name evidence="4" type="ORF">TIFTF001_007681</name>
</gene>
<dbReference type="PROSITE" id="PS50110">
    <property type="entry name" value="RESPONSE_REGULATORY"/>
    <property type="match status" value="1"/>
</dbReference>
<evidence type="ECO:0000256" key="2">
    <source>
        <dbReference type="SAM" id="MobiDB-lite"/>
    </source>
</evidence>
<dbReference type="InterPro" id="IPR052048">
    <property type="entry name" value="ST_Response_Regulator"/>
</dbReference>
<dbReference type="Pfam" id="PF00072">
    <property type="entry name" value="Response_reg"/>
    <property type="match status" value="1"/>
</dbReference>
<evidence type="ECO:0000259" key="3">
    <source>
        <dbReference type="PROSITE" id="PS50110"/>
    </source>
</evidence>
<dbReference type="Gramene" id="FCD_00025807-RA">
    <property type="protein sequence ID" value="FCD_00025807-RA:cds"/>
    <property type="gene ID" value="FCD_00025807"/>
</dbReference>
<evidence type="ECO:0000313" key="4">
    <source>
        <dbReference type="EMBL" id="GMN38446.1"/>
    </source>
</evidence>
<comment type="caution">
    <text evidence="4">The sequence shown here is derived from an EMBL/GenBank/DDBJ whole genome shotgun (WGS) entry which is preliminary data.</text>
</comment>
<dbReference type="InterPro" id="IPR001789">
    <property type="entry name" value="Sig_transdc_resp-reg_receiver"/>
</dbReference>
<organism evidence="4 5">
    <name type="scientific">Ficus carica</name>
    <name type="common">Common fig</name>
    <dbReference type="NCBI Taxonomy" id="3494"/>
    <lineage>
        <taxon>Eukaryota</taxon>
        <taxon>Viridiplantae</taxon>
        <taxon>Streptophyta</taxon>
        <taxon>Embryophyta</taxon>
        <taxon>Tracheophyta</taxon>
        <taxon>Spermatophyta</taxon>
        <taxon>Magnoliopsida</taxon>
        <taxon>eudicotyledons</taxon>
        <taxon>Gunneridae</taxon>
        <taxon>Pentapetalae</taxon>
        <taxon>rosids</taxon>
        <taxon>fabids</taxon>
        <taxon>Rosales</taxon>
        <taxon>Moraceae</taxon>
        <taxon>Ficeae</taxon>
        <taxon>Ficus</taxon>
    </lineage>
</organism>
<accession>A0AA88A735</accession>
<reference evidence="4" key="1">
    <citation type="submission" date="2023-07" db="EMBL/GenBank/DDBJ databases">
        <title>draft genome sequence of fig (Ficus carica).</title>
        <authorList>
            <person name="Takahashi T."/>
            <person name="Nishimura K."/>
        </authorList>
    </citation>
    <scope>NUCLEOTIDE SEQUENCE</scope>
</reference>